<dbReference type="GO" id="GO:0005634">
    <property type="term" value="C:nucleus"/>
    <property type="evidence" value="ECO:0007669"/>
    <property type="project" value="TreeGrafter"/>
</dbReference>
<evidence type="ECO:0000313" key="3">
    <source>
        <dbReference type="Ensembl" id="ENSJHYP00000001449.1"/>
    </source>
</evidence>
<sequence length="330" mass="37819">STPLIPGANASALEKEIGPEQFPVNEHYFGLVNVSEFSMLKMLGFNSHPNLDGPRKHILISLFLSLSKEKKKKKHKKPQTNHELFDNYMQQDAHEFLNYLLNTIADLLQEEKKQEKQNGKLQNGSIESEEGDKADLTWVHEIFQGTLTNETRCLNCEAVSSKDEDFLDLSVDVEQNTSITHCLRGFSNTETLCSEYKYYCEQCRSKQEAQKRMRVKKLPMILALHLKRFKYMDQLHRYTKLSYRVVFPLELRLFNTSGDATNPDRMYDLVAVVVHCGSGPNRGHYITIVKSHGFWLLFDDDIVEVGNKKNNKTPQNSDCSPILGSSPLLT</sequence>
<dbReference type="InterPro" id="IPR050164">
    <property type="entry name" value="Peptidase_C19"/>
</dbReference>
<evidence type="ECO:0000256" key="1">
    <source>
        <dbReference type="SAM" id="MobiDB-lite"/>
    </source>
</evidence>
<dbReference type="InterPro" id="IPR038765">
    <property type="entry name" value="Papain-like_cys_pep_sf"/>
</dbReference>
<dbReference type="GO" id="GO:0016579">
    <property type="term" value="P:protein deubiquitination"/>
    <property type="evidence" value="ECO:0007669"/>
    <property type="project" value="InterPro"/>
</dbReference>
<keyword evidence="4" id="KW-1185">Reference proteome</keyword>
<dbReference type="PANTHER" id="PTHR24006:SF860">
    <property type="entry name" value="UBIQUITIN SPECIFIC PEPTIDASE 12-LIKE"/>
    <property type="match status" value="1"/>
</dbReference>
<dbReference type="GO" id="GO:0005829">
    <property type="term" value="C:cytosol"/>
    <property type="evidence" value="ECO:0007669"/>
    <property type="project" value="TreeGrafter"/>
</dbReference>
<dbReference type="InterPro" id="IPR028889">
    <property type="entry name" value="USP"/>
</dbReference>
<dbReference type="CDD" id="cd02663">
    <property type="entry name" value="Peptidase_C19G"/>
    <property type="match status" value="1"/>
</dbReference>
<accession>A0A8C5IEZ3</accession>
<dbReference type="Ensembl" id="ENSJHYT00000001814.1">
    <property type="protein sequence ID" value="ENSJHYP00000001449.1"/>
    <property type="gene ID" value="ENSJHYG00000001265.1"/>
</dbReference>
<dbReference type="SUPFAM" id="SSF54001">
    <property type="entry name" value="Cysteine proteinases"/>
    <property type="match status" value="1"/>
</dbReference>
<dbReference type="InterPro" id="IPR018200">
    <property type="entry name" value="USP_CS"/>
</dbReference>
<name>A0A8C5IEZ3_JUNHY</name>
<feature type="region of interest" description="Disordered" evidence="1">
    <location>
        <begin position="309"/>
        <end position="330"/>
    </location>
</feature>
<reference evidence="3" key="2">
    <citation type="submission" date="2025-09" db="UniProtKB">
        <authorList>
            <consortium name="Ensembl"/>
        </authorList>
    </citation>
    <scope>IDENTIFICATION</scope>
</reference>
<dbReference type="PROSITE" id="PS00973">
    <property type="entry name" value="USP_2"/>
    <property type="match status" value="1"/>
</dbReference>
<organism evidence="3 4">
    <name type="scientific">Junco hyemalis</name>
    <name type="common">Dark-eyed junco</name>
    <dbReference type="NCBI Taxonomy" id="40217"/>
    <lineage>
        <taxon>Eukaryota</taxon>
        <taxon>Metazoa</taxon>
        <taxon>Chordata</taxon>
        <taxon>Craniata</taxon>
        <taxon>Vertebrata</taxon>
        <taxon>Euteleostomi</taxon>
        <taxon>Archelosauria</taxon>
        <taxon>Archosauria</taxon>
        <taxon>Dinosauria</taxon>
        <taxon>Saurischia</taxon>
        <taxon>Theropoda</taxon>
        <taxon>Coelurosauria</taxon>
        <taxon>Aves</taxon>
        <taxon>Neognathae</taxon>
        <taxon>Neoaves</taxon>
        <taxon>Telluraves</taxon>
        <taxon>Australaves</taxon>
        <taxon>Passeriformes</taxon>
        <taxon>Passerellidae</taxon>
        <taxon>Junco</taxon>
    </lineage>
</organism>
<protein>
    <recommendedName>
        <fullName evidence="2">USP domain-containing protein</fullName>
    </recommendedName>
</protein>
<dbReference type="PANTHER" id="PTHR24006">
    <property type="entry name" value="UBIQUITIN CARBOXYL-TERMINAL HYDROLASE"/>
    <property type="match status" value="1"/>
</dbReference>
<dbReference type="AlphaFoldDB" id="A0A8C5IEZ3"/>
<dbReference type="PROSITE" id="PS50235">
    <property type="entry name" value="USP_3"/>
    <property type="match status" value="1"/>
</dbReference>
<reference evidence="3" key="1">
    <citation type="submission" date="2025-08" db="UniProtKB">
        <authorList>
            <consortium name="Ensembl"/>
        </authorList>
    </citation>
    <scope>IDENTIFICATION</scope>
</reference>
<proteinExistence type="predicted"/>
<evidence type="ECO:0000313" key="4">
    <source>
        <dbReference type="Proteomes" id="UP000694408"/>
    </source>
</evidence>
<feature type="domain" description="USP" evidence="2">
    <location>
        <begin position="29"/>
        <end position="330"/>
    </location>
</feature>
<dbReference type="Gene3D" id="3.90.70.10">
    <property type="entry name" value="Cysteine proteinases"/>
    <property type="match status" value="1"/>
</dbReference>
<dbReference type="InterPro" id="IPR001394">
    <property type="entry name" value="Peptidase_C19_UCH"/>
</dbReference>
<dbReference type="Proteomes" id="UP000694408">
    <property type="component" value="Unplaced"/>
</dbReference>
<evidence type="ECO:0000259" key="2">
    <source>
        <dbReference type="PROSITE" id="PS50235"/>
    </source>
</evidence>
<dbReference type="Pfam" id="PF00443">
    <property type="entry name" value="UCH"/>
    <property type="match status" value="1"/>
</dbReference>
<dbReference type="GO" id="GO:0004843">
    <property type="term" value="F:cysteine-type deubiquitinase activity"/>
    <property type="evidence" value="ECO:0007669"/>
    <property type="project" value="InterPro"/>
</dbReference>